<evidence type="ECO:0000256" key="3">
    <source>
        <dbReference type="ARBA" id="ARBA00023242"/>
    </source>
</evidence>
<keyword evidence="8" id="KW-1185">Reference proteome</keyword>
<feature type="domain" description="Origin recognition complex subunit 5 C-terminal" evidence="5">
    <location>
        <begin position="424"/>
        <end position="585"/>
    </location>
</feature>
<name>A0A401GQZ5_9APHY</name>
<comment type="caution">
    <text evidence="7">The sequence shown here is derived from an EMBL/GenBank/DDBJ whole genome shotgun (WGS) entry which is preliminary data.</text>
</comment>
<dbReference type="InterPro" id="IPR047088">
    <property type="entry name" value="ORC5_C"/>
</dbReference>
<feature type="region of interest" description="Disordered" evidence="4">
    <location>
        <begin position="445"/>
        <end position="483"/>
    </location>
</feature>
<sequence>MNGFTHSLHEDIALSLSTLLNICPPPFIFIYDPEAPKITSSAVRSVLSTLSDTASTSKHPVKLTYAFVNAVSCFTPRLFYDTVLNAVACWQPSWEDGSANWSGADREGQRWNENLDTFLHGLMAVHSQLESEAGGPSPQSTRKGKGKAKEAPLGIQQKCRLVLFVERAERLKENLPDLLVPLTRLAELARVDVVTILLSHVRWEDLRPPLGASPEPYYMDVPALSKQATLDILASSFPSSPTPPDSSLVDADTYNLSLRPLYIHFIATLYSICSPFTDDPHELAYIAAAFWPGFVKPVLDEHRRKVQEFRLHRATRMNGNHRGEDDEDVEIPDSEDERMDDAPLEEPELGPPTEDTRIRLIRLFTPSFTTALEALYPRLTSAAAWVRMHAAPANILALPPGQASSAMPVLSIASEDTGEGLGDLPRLAKFVLVAAFLASTNPPKSDIRMFGRGPDERTKRRRRKGGSPRKVKPGTTGGSVKIPQRLLGPTTFPLDRLLAILGVLLEEHDVEMRPPAPQYSLPGEYTDMEISRVALYAEIMELASMRLLLRTSPPDKLDMAPTFKCGISYEVALRLSRDVGVMLNDLMWDPV</sequence>
<feature type="compositionally biased region" description="Basic residues" evidence="4">
    <location>
        <begin position="459"/>
        <end position="472"/>
    </location>
</feature>
<evidence type="ECO:0000256" key="4">
    <source>
        <dbReference type="SAM" id="MobiDB-lite"/>
    </source>
</evidence>
<evidence type="ECO:0000256" key="1">
    <source>
        <dbReference type="ARBA" id="ARBA00004123"/>
    </source>
</evidence>
<accession>A0A401GQZ5</accession>
<reference evidence="7 8" key="1">
    <citation type="journal article" date="2018" name="Sci. Rep.">
        <title>Genome sequence of the cauliflower mushroom Sparassis crispa (Hanabiratake) and its association with beneficial usage.</title>
        <authorList>
            <person name="Kiyama R."/>
            <person name="Furutani Y."/>
            <person name="Kawaguchi K."/>
            <person name="Nakanishi T."/>
        </authorList>
    </citation>
    <scope>NUCLEOTIDE SEQUENCE [LARGE SCALE GENOMIC DNA]</scope>
</reference>
<dbReference type="Proteomes" id="UP000287166">
    <property type="component" value="Unassembled WGS sequence"/>
</dbReference>
<comment type="subcellular location">
    <subcellularLocation>
        <location evidence="1">Nucleus</location>
    </subcellularLocation>
</comment>
<dbReference type="Pfam" id="PF21639">
    <property type="entry name" value="ORC5_lid"/>
    <property type="match status" value="1"/>
</dbReference>
<keyword evidence="3" id="KW-0539">Nucleus</keyword>
<dbReference type="RefSeq" id="XP_027615561.1">
    <property type="nucleotide sequence ID" value="XM_027759760.1"/>
</dbReference>
<evidence type="ECO:0000259" key="5">
    <source>
        <dbReference type="Pfam" id="PF14630"/>
    </source>
</evidence>
<dbReference type="OrthoDB" id="365981at2759"/>
<evidence type="ECO:0000256" key="2">
    <source>
        <dbReference type="ARBA" id="ARBA00022705"/>
    </source>
</evidence>
<dbReference type="GeneID" id="38781565"/>
<evidence type="ECO:0000313" key="7">
    <source>
        <dbReference type="EMBL" id="GBE84648.1"/>
    </source>
</evidence>
<proteinExistence type="predicted"/>
<dbReference type="Pfam" id="PF14630">
    <property type="entry name" value="ORC5_C"/>
    <property type="match status" value="1"/>
</dbReference>
<gene>
    <name evidence="7" type="ORF">SCP_0606270</name>
</gene>
<dbReference type="GO" id="GO:0006270">
    <property type="term" value="P:DNA replication initiation"/>
    <property type="evidence" value="ECO:0007669"/>
    <property type="project" value="TreeGrafter"/>
</dbReference>
<keyword evidence="2" id="KW-0235">DNA replication</keyword>
<dbReference type="PANTHER" id="PTHR12705">
    <property type="entry name" value="ORIGIN RECOGNITION COMPLEX SUBUNIT 5"/>
    <property type="match status" value="1"/>
</dbReference>
<dbReference type="InParanoid" id="A0A401GQZ5"/>
<dbReference type="PANTHER" id="PTHR12705:SF0">
    <property type="entry name" value="ORIGIN RECOGNITION COMPLEX SUBUNIT 5"/>
    <property type="match status" value="1"/>
</dbReference>
<dbReference type="EMBL" id="BFAD01000006">
    <property type="protein sequence ID" value="GBE84648.1"/>
    <property type="molecule type" value="Genomic_DNA"/>
</dbReference>
<feature type="region of interest" description="Disordered" evidence="4">
    <location>
        <begin position="317"/>
        <end position="352"/>
    </location>
</feature>
<feature type="domain" description="ORC5 lid" evidence="6">
    <location>
        <begin position="262"/>
        <end position="303"/>
    </location>
</feature>
<feature type="compositionally biased region" description="Basic and acidic residues" evidence="4">
    <location>
        <begin position="445"/>
        <end position="458"/>
    </location>
</feature>
<dbReference type="GO" id="GO:0003688">
    <property type="term" value="F:DNA replication origin binding"/>
    <property type="evidence" value="ECO:0007669"/>
    <property type="project" value="TreeGrafter"/>
</dbReference>
<feature type="region of interest" description="Disordered" evidence="4">
    <location>
        <begin position="129"/>
        <end position="151"/>
    </location>
</feature>
<evidence type="ECO:0008006" key="9">
    <source>
        <dbReference type="Google" id="ProtNLM"/>
    </source>
</evidence>
<dbReference type="InterPro" id="IPR048866">
    <property type="entry name" value="ORC5_lid"/>
</dbReference>
<organism evidence="7 8">
    <name type="scientific">Sparassis crispa</name>
    <dbReference type="NCBI Taxonomy" id="139825"/>
    <lineage>
        <taxon>Eukaryota</taxon>
        <taxon>Fungi</taxon>
        <taxon>Dikarya</taxon>
        <taxon>Basidiomycota</taxon>
        <taxon>Agaricomycotina</taxon>
        <taxon>Agaricomycetes</taxon>
        <taxon>Polyporales</taxon>
        <taxon>Sparassidaceae</taxon>
        <taxon>Sparassis</taxon>
    </lineage>
</organism>
<evidence type="ECO:0000313" key="8">
    <source>
        <dbReference type="Proteomes" id="UP000287166"/>
    </source>
</evidence>
<dbReference type="STRING" id="139825.A0A401GQZ5"/>
<protein>
    <recommendedName>
        <fullName evidence="9">Origin recognition complex subunit 5</fullName>
    </recommendedName>
</protein>
<dbReference type="InterPro" id="IPR020796">
    <property type="entry name" value="ORC5"/>
</dbReference>
<dbReference type="GO" id="GO:0005664">
    <property type="term" value="C:nuclear origin of replication recognition complex"/>
    <property type="evidence" value="ECO:0007669"/>
    <property type="project" value="TreeGrafter"/>
</dbReference>
<evidence type="ECO:0000259" key="6">
    <source>
        <dbReference type="Pfam" id="PF21639"/>
    </source>
</evidence>
<dbReference type="AlphaFoldDB" id="A0A401GQZ5"/>
<feature type="compositionally biased region" description="Acidic residues" evidence="4">
    <location>
        <begin position="325"/>
        <end position="348"/>
    </location>
</feature>